<organism evidence="1 2">
    <name type="scientific">Schaalia odontolytica F0309</name>
    <dbReference type="NCBI Taxonomy" id="649742"/>
    <lineage>
        <taxon>Bacteria</taxon>
        <taxon>Bacillati</taxon>
        <taxon>Actinomycetota</taxon>
        <taxon>Actinomycetes</taxon>
        <taxon>Actinomycetales</taxon>
        <taxon>Actinomycetaceae</taxon>
        <taxon>Schaalia</taxon>
    </lineage>
</organism>
<name>D4TWP7_9ACTO</name>
<proteinExistence type="predicted"/>
<dbReference type="Proteomes" id="UP000003150">
    <property type="component" value="Unassembled WGS sequence"/>
</dbReference>
<dbReference type="HOGENOM" id="CLU_2968961_0_0_11"/>
<reference evidence="1 2" key="1">
    <citation type="submission" date="2009-10" db="EMBL/GenBank/DDBJ databases">
        <authorList>
            <person name="Weinstock G."/>
            <person name="Sodergren E."/>
            <person name="Clifton S."/>
            <person name="Fulton L."/>
            <person name="Fulton B."/>
            <person name="Courtney L."/>
            <person name="Fronick C."/>
            <person name="Harrison M."/>
            <person name="Strong C."/>
            <person name="Farmer C."/>
            <person name="Delahaunty K."/>
            <person name="Markovic C."/>
            <person name="Hall O."/>
            <person name="Minx P."/>
            <person name="Tomlinson C."/>
            <person name="Mitreva M."/>
            <person name="Nelson J."/>
            <person name="Hou S."/>
            <person name="Wollam A."/>
            <person name="Pepin K.H."/>
            <person name="Johnson M."/>
            <person name="Bhonagiri V."/>
            <person name="Nash W.E."/>
            <person name="Warren W."/>
            <person name="Chinwalla A."/>
            <person name="Mardis E.R."/>
            <person name="Wilson R.K."/>
        </authorList>
    </citation>
    <scope>NUCLEOTIDE SEQUENCE [LARGE SCALE GENOMIC DNA]</scope>
    <source>
        <strain evidence="1 2">F0309</strain>
    </source>
</reference>
<sequence length="58" mass="6689">MRIWIGYCVLDSLFSYPERRFLSRTSFPIQNRARLASWGATHVKTPRSRTCATMSAPP</sequence>
<dbReference type="EMBL" id="ACYT02000012">
    <property type="protein sequence ID" value="EFF80721.1"/>
    <property type="molecule type" value="Genomic_DNA"/>
</dbReference>
<evidence type="ECO:0000313" key="2">
    <source>
        <dbReference type="Proteomes" id="UP000003150"/>
    </source>
</evidence>
<dbReference type="AlphaFoldDB" id="D4TWP7"/>
<gene>
    <name evidence="1" type="ORF">HMPREF0970_00358</name>
</gene>
<protein>
    <submittedName>
        <fullName evidence="1">Uncharacterized protein</fullName>
    </submittedName>
</protein>
<evidence type="ECO:0000313" key="1">
    <source>
        <dbReference type="EMBL" id="EFF80721.1"/>
    </source>
</evidence>
<comment type="caution">
    <text evidence="1">The sequence shown here is derived from an EMBL/GenBank/DDBJ whole genome shotgun (WGS) entry which is preliminary data.</text>
</comment>
<accession>D4TWP7</accession>